<gene>
    <name evidence="3" type="ORF">CERSUDRAFT_59749</name>
</gene>
<feature type="transmembrane region" description="Helical" evidence="1">
    <location>
        <begin position="40"/>
        <end position="62"/>
    </location>
</feature>
<feature type="domain" description="DUF6535" evidence="2">
    <location>
        <begin position="15"/>
        <end position="181"/>
    </location>
</feature>
<keyword evidence="4" id="KW-1185">Reference proteome</keyword>
<dbReference type="AlphaFoldDB" id="M2QHN0"/>
<protein>
    <recommendedName>
        <fullName evidence="2">DUF6535 domain-containing protein</fullName>
    </recommendedName>
</protein>
<dbReference type="Pfam" id="PF20153">
    <property type="entry name" value="DUF6535"/>
    <property type="match status" value="1"/>
</dbReference>
<keyword evidence="1" id="KW-0812">Transmembrane</keyword>
<keyword evidence="1" id="KW-1133">Transmembrane helix</keyword>
<sequence>GAQGETRQTAADRAWIDCSKRLREHDGELATAWKEEIDNLLVFAGLFSAVLAAFNVAVFIQLDPDPTPGATLQVLLQISAQLSDLRINNKSITSIQPAFSSFVNPSPTLSSVWINALWFSSLVLSLSAASAAIVARQWIGHFASIPIAEARESTYIHFIRYDKGLIAWGVPQILSILPASTVLPVPVLHRACHPPVVH</sequence>
<dbReference type="HOGENOM" id="CLU_018688_1_2_1"/>
<evidence type="ECO:0000256" key="1">
    <source>
        <dbReference type="SAM" id="Phobius"/>
    </source>
</evidence>
<keyword evidence="1" id="KW-0472">Membrane</keyword>
<dbReference type="Proteomes" id="UP000016930">
    <property type="component" value="Unassembled WGS sequence"/>
</dbReference>
<evidence type="ECO:0000313" key="3">
    <source>
        <dbReference type="EMBL" id="EMD31590.1"/>
    </source>
</evidence>
<evidence type="ECO:0000259" key="2">
    <source>
        <dbReference type="Pfam" id="PF20153"/>
    </source>
</evidence>
<feature type="transmembrane region" description="Helical" evidence="1">
    <location>
        <begin position="112"/>
        <end position="135"/>
    </location>
</feature>
<accession>M2QHN0</accession>
<reference evidence="3 4" key="1">
    <citation type="journal article" date="2012" name="Proc. Natl. Acad. Sci. U.S.A.">
        <title>Comparative genomics of Ceriporiopsis subvermispora and Phanerochaete chrysosporium provide insight into selective ligninolysis.</title>
        <authorList>
            <person name="Fernandez-Fueyo E."/>
            <person name="Ruiz-Duenas F.J."/>
            <person name="Ferreira P."/>
            <person name="Floudas D."/>
            <person name="Hibbett D.S."/>
            <person name="Canessa P."/>
            <person name="Larrondo L.F."/>
            <person name="James T.Y."/>
            <person name="Seelenfreund D."/>
            <person name="Lobos S."/>
            <person name="Polanco R."/>
            <person name="Tello M."/>
            <person name="Honda Y."/>
            <person name="Watanabe T."/>
            <person name="Watanabe T."/>
            <person name="Ryu J.S."/>
            <person name="Kubicek C.P."/>
            <person name="Schmoll M."/>
            <person name="Gaskell J."/>
            <person name="Hammel K.E."/>
            <person name="St John F.J."/>
            <person name="Vanden Wymelenberg A."/>
            <person name="Sabat G."/>
            <person name="Splinter BonDurant S."/>
            <person name="Syed K."/>
            <person name="Yadav J.S."/>
            <person name="Doddapaneni H."/>
            <person name="Subramanian V."/>
            <person name="Lavin J.L."/>
            <person name="Oguiza J.A."/>
            <person name="Perez G."/>
            <person name="Pisabarro A.G."/>
            <person name="Ramirez L."/>
            <person name="Santoyo F."/>
            <person name="Master E."/>
            <person name="Coutinho P.M."/>
            <person name="Henrissat B."/>
            <person name="Lombard V."/>
            <person name="Magnuson J.K."/>
            <person name="Kuees U."/>
            <person name="Hori C."/>
            <person name="Igarashi K."/>
            <person name="Samejima M."/>
            <person name="Held B.W."/>
            <person name="Barry K.W."/>
            <person name="LaButti K.M."/>
            <person name="Lapidus A."/>
            <person name="Lindquist E.A."/>
            <person name="Lucas S.M."/>
            <person name="Riley R."/>
            <person name="Salamov A.A."/>
            <person name="Hoffmeister D."/>
            <person name="Schwenk D."/>
            <person name="Hadar Y."/>
            <person name="Yarden O."/>
            <person name="de Vries R.P."/>
            <person name="Wiebenga A."/>
            <person name="Stenlid J."/>
            <person name="Eastwood D."/>
            <person name="Grigoriev I.V."/>
            <person name="Berka R.M."/>
            <person name="Blanchette R.A."/>
            <person name="Kersten P."/>
            <person name="Martinez A.T."/>
            <person name="Vicuna R."/>
            <person name="Cullen D."/>
        </authorList>
    </citation>
    <scope>NUCLEOTIDE SEQUENCE [LARGE SCALE GENOMIC DNA]</scope>
    <source>
        <strain evidence="3 4">B</strain>
    </source>
</reference>
<dbReference type="EMBL" id="KB445817">
    <property type="protein sequence ID" value="EMD31590.1"/>
    <property type="molecule type" value="Genomic_DNA"/>
</dbReference>
<feature type="non-terminal residue" evidence="3">
    <location>
        <position position="1"/>
    </location>
</feature>
<name>M2QHN0_CERS8</name>
<dbReference type="InterPro" id="IPR045338">
    <property type="entry name" value="DUF6535"/>
</dbReference>
<organism evidence="3 4">
    <name type="scientific">Ceriporiopsis subvermispora (strain B)</name>
    <name type="common">White-rot fungus</name>
    <name type="synonym">Gelatoporia subvermispora</name>
    <dbReference type="NCBI Taxonomy" id="914234"/>
    <lineage>
        <taxon>Eukaryota</taxon>
        <taxon>Fungi</taxon>
        <taxon>Dikarya</taxon>
        <taxon>Basidiomycota</taxon>
        <taxon>Agaricomycotina</taxon>
        <taxon>Agaricomycetes</taxon>
        <taxon>Polyporales</taxon>
        <taxon>Gelatoporiaceae</taxon>
        <taxon>Gelatoporia</taxon>
    </lineage>
</organism>
<proteinExistence type="predicted"/>
<dbReference type="STRING" id="914234.M2QHN0"/>
<evidence type="ECO:0000313" key="4">
    <source>
        <dbReference type="Proteomes" id="UP000016930"/>
    </source>
</evidence>
<dbReference type="OrthoDB" id="3219854at2759"/>